<dbReference type="OrthoDB" id="10253557at2759"/>
<dbReference type="AlphaFoldDB" id="E1F315"/>
<protein>
    <submittedName>
        <fullName evidence="1">Uncharacterized protein</fullName>
    </submittedName>
</protein>
<evidence type="ECO:0000313" key="2">
    <source>
        <dbReference type="Proteomes" id="UP000008974"/>
    </source>
</evidence>
<accession>E1F315</accession>
<dbReference type="Proteomes" id="UP000008974">
    <property type="component" value="Unassembled WGS sequence"/>
</dbReference>
<dbReference type="VEuPathDB" id="GiardiaDB:GLP15_1019"/>
<evidence type="ECO:0000313" key="1">
    <source>
        <dbReference type="EMBL" id="EFO63159.1"/>
    </source>
</evidence>
<proteinExistence type="predicted"/>
<gene>
    <name evidence="1" type="ORF">GLP15_1019</name>
</gene>
<comment type="caution">
    <text evidence="1">The sequence shown here is derived from an EMBL/GenBank/DDBJ whole genome shotgun (WGS) entry which is preliminary data.</text>
</comment>
<reference evidence="1 2" key="1">
    <citation type="journal article" date="2010" name="BMC Genomics">
        <title>Genome analysis and comparative genomics of a Giardia intestinalis assemblage E isolate.</title>
        <authorList>
            <person name="Jerlstrom-Hultqvist J."/>
            <person name="Franzen O."/>
            <person name="Ankarklev J."/>
            <person name="Xu F."/>
            <person name="Nohynkova E."/>
            <person name="Andersson J.O."/>
            <person name="Svard S.G."/>
            <person name="Andersson B."/>
        </authorList>
    </citation>
    <scope>NUCLEOTIDE SEQUENCE [LARGE SCALE GENOMIC DNA]</scope>
    <source>
        <strain evidence="1 2">P15</strain>
    </source>
</reference>
<name>E1F315_GIAIA</name>
<dbReference type="OMA" id="DLACDLD"/>
<dbReference type="EMBL" id="ACVC01000142">
    <property type="protein sequence ID" value="EFO63159.1"/>
    <property type="molecule type" value="Genomic_DNA"/>
</dbReference>
<organism evidence="1 2">
    <name type="scientific">Giardia intestinalis (strain P15)</name>
    <name type="common">Giardia lamblia</name>
    <dbReference type="NCBI Taxonomy" id="658858"/>
    <lineage>
        <taxon>Eukaryota</taxon>
        <taxon>Metamonada</taxon>
        <taxon>Diplomonadida</taxon>
        <taxon>Hexamitidae</taxon>
        <taxon>Giardiinae</taxon>
        <taxon>Giardia</taxon>
    </lineage>
</organism>
<sequence>MEETAESFLSQYREIEFNKAPSSEGARRFRLAILAQCIALEQSSVDMLSLLHACLHAQPPTTSAERAVYDLACDLDRAASQAKSDDQVTDATMEVERLLSQFIP</sequence>